<dbReference type="FunFam" id="3.40.50.300:FF:000134">
    <property type="entry name" value="Iron-enterobactin ABC transporter ATP-binding protein"/>
    <property type="match status" value="1"/>
</dbReference>
<dbReference type="GO" id="GO:0016887">
    <property type="term" value="F:ATP hydrolysis activity"/>
    <property type="evidence" value="ECO:0007669"/>
    <property type="project" value="InterPro"/>
</dbReference>
<keyword evidence="2" id="KW-0547">Nucleotide-binding</keyword>
<keyword evidence="1" id="KW-0813">Transport</keyword>
<dbReference type="CDD" id="cd03214">
    <property type="entry name" value="ABC_Iron-Siderophores_B12_Hemin"/>
    <property type="match status" value="1"/>
</dbReference>
<name>A0A6N9NL98_9FLAO</name>
<dbReference type="InterPro" id="IPR027417">
    <property type="entry name" value="P-loop_NTPase"/>
</dbReference>
<dbReference type="NCBIfam" id="NF010068">
    <property type="entry name" value="PRK13548.1"/>
    <property type="match status" value="1"/>
</dbReference>
<dbReference type="Proteomes" id="UP000470771">
    <property type="component" value="Unassembled WGS sequence"/>
</dbReference>
<dbReference type="PROSITE" id="PS50893">
    <property type="entry name" value="ABC_TRANSPORTER_2"/>
    <property type="match status" value="1"/>
</dbReference>
<comment type="caution">
    <text evidence="7">The sequence shown here is derived from an EMBL/GenBank/DDBJ whole genome shotgun (WGS) entry which is preliminary data.</text>
</comment>
<keyword evidence="4" id="KW-1278">Translocase</keyword>
<dbReference type="Pfam" id="PF00005">
    <property type="entry name" value="ABC_tran"/>
    <property type="match status" value="1"/>
</dbReference>
<evidence type="ECO:0000256" key="5">
    <source>
        <dbReference type="ARBA" id="ARBA00037066"/>
    </source>
</evidence>
<evidence type="ECO:0000313" key="8">
    <source>
        <dbReference type="Proteomes" id="UP000470771"/>
    </source>
</evidence>
<protein>
    <submittedName>
        <fullName evidence="7">Heme ABC transporter ATP-binding protein</fullName>
    </submittedName>
</protein>
<evidence type="ECO:0000256" key="4">
    <source>
        <dbReference type="ARBA" id="ARBA00022967"/>
    </source>
</evidence>
<dbReference type="SUPFAM" id="SSF52540">
    <property type="entry name" value="P-loop containing nucleoside triphosphate hydrolases"/>
    <property type="match status" value="1"/>
</dbReference>
<keyword evidence="8" id="KW-1185">Reference proteome</keyword>
<comment type="function">
    <text evidence="5">Part of the ABC transporter complex HmuTUV involved in hemin import. Responsible for energy coupling to the transport system.</text>
</comment>
<reference evidence="7 8" key="1">
    <citation type="submission" date="2019-12" db="EMBL/GenBank/DDBJ databases">
        <authorList>
            <person name="Zhao J."/>
        </authorList>
    </citation>
    <scope>NUCLEOTIDE SEQUENCE [LARGE SCALE GENOMIC DNA]</scope>
    <source>
        <strain evidence="7 8">S-15</strain>
    </source>
</reference>
<proteinExistence type="predicted"/>
<dbReference type="InterPro" id="IPR003593">
    <property type="entry name" value="AAA+_ATPase"/>
</dbReference>
<dbReference type="SMART" id="SM00382">
    <property type="entry name" value="AAA"/>
    <property type="match status" value="1"/>
</dbReference>
<evidence type="ECO:0000313" key="7">
    <source>
        <dbReference type="EMBL" id="NBG65355.1"/>
    </source>
</evidence>
<dbReference type="AlphaFoldDB" id="A0A6N9NL98"/>
<evidence type="ECO:0000259" key="6">
    <source>
        <dbReference type="PROSITE" id="PS50893"/>
    </source>
</evidence>
<gene>
    <name evidence="7" type="ORF">GQN54_04465</name>
</gene>
<sequence>MLAIKDLSIAVGQKQLLSKIGFEVKPGELIAILGPNGAGKSTLIKAISGTLPSSSVFWKDQLITDFPSDEMALERAVLTQQIQMSYDFPVREVVLMGRYPHFNNQPSRQDFEAVEKALEFTDMQKFADRSYETLSGGEKQRVQTARVFAQIQLNNTENTNKLLLLDEPLNNLDIHHQHLMLQRIKQFSEDRNVTLLVLHDLNMAAQYADKILLLKNGNQLAFGTAKEVLNEELISSCYELRVKIDQHPYHNCPVVYFGCYGKMYQKFNPTVQGHEVSLTI</sequence>
<accession>A0A6N9NL98</accession>
<dbReference type="InterPro" id="IPR003439">
    <property type="entry name" value="ABC_transporter-like_ATP-bd"/>
</dbReference>
<organism evidence="7 8">
    <name type="scientific">Acidiluteibacter ferrifornacis</name>
    <dbReference type="NCBI Taxonomy" id="2692424"/>
    <lineage>
        <taxon>Bacteria</taxon>
        <taxon>Pseudomonadati</taxon>
        <taxon>Bacteroidota</taxon>
        <taxon>Flavobacteriia</taxon>
        <taxon>Flavobacteriales</taxon>
        <taxon>Cryomorphaceae</taxon>
        <taxon>Acidiluteibacter</taxon>
    </lineage>
</organism>
<feature type="domain" description="ABC transporter" evidence="6">
    <location>
        <begin position="2"/>
        <end position="241"/>
    </location>
</feature>
<dbReference type="GO" id="GO:0005524">
    <property type="term" value="F:ATP binding"/>
    <property type="evidence" value="ECO:0007669"/>
    <property type="project" value="UniProtKB-KW"/>
</dbReference>
<evidence type="ECO:0000256" key="1">
    <source>
        <dbReference type="ARBA" id="ARBA00022448"/>
    </source>
</evidence>
<evidence type="ECO:0000256" key="3">
    <source>
        <dbReference type="ARBA" id="ARBA00022840"/>
    </source>
</evidence>
<dbReference type="PANTHER" id="PTHR42794:SF1">
    <property type="entry name" value="HEMIN IMPORT ATP-BINDING PROTEIN HMUV"/>
    <property type="match status" value="1"/>
</dbReference>
<evidence type="ECO:0000256" key="2">
    <source>
        <dbReference type="ARBA" id="ARBA00022741"/>
    </source>
</evidence>
<dbReference type="PANTHER" id="PTHR42794">
    <property type="entry name" value="HEMIN IMPORT ATP-BINDING PROTEIN HMUV"/>
    <property type="match status" value="1"/>
</dbReference>
<dbReference type="RefSeq" id="WP_160632318.1">
    <property type="nucleotide sequence ID" value="NZ_WWNE01000005.1"/>
</dbReference>
<dbReference type="EMBL" id="WWNE01000005">
    <property type="protein sequence ID" value="NBG65355.1"/>
    <property type="molecule type" value="Genomic_DNA"/>
</dbReference>
<dbReference type="Gene3D" id="3.40.50.300">
    <property type="entry name" value="P-loop containing nucleotide triphosphate hydrolases"/>
    <property type="match status" value="1"/>
</dbReference>
<keyword evidence="3 7" id="KW-0067">ATP-binding</keyword>